<dbReference type="EMBL" id="SMRU01000009">
    <property type="protein sequence ID" value="TDF96842.1"/>
    <property type="molecule type" value="Genomic_DNA"/>
</dbReference>
<dbReference type="AlphaFoldDB" id="A0A4R5KNK7"/>
<gene>
    <name evidence="1" type="ORF">E1809_08960</name>
</gene>
<accession>A0A4R5KNK7</accession>
<protein>
    <submittedName>
        <fullName evidence="1">Uncharacterized protein</fullName>
    </submittedName>
</protein>
<name>A0A4R5KNK7_9MICC</name>
<keyword evidence="2" id="KW-1185">Reference proteome</keyword>
<dbReference type="Proteomes" id="UP000295511">
    <property type="component" value="Unassembled WGS sequence"/>
</dbReference>
<evidence type="ECO:0000313" key="1">
    <source>
        <dbReference type="EMBL" id="TDF96842.1"/>
    </source>
</evidence>
<evidence type="ECO:0000313" key="2">
    <source>
        <dbReference type="Proteomes" id="UP000295511"/>
    </source>
</evidence>
<sequence>MTVDPIVTYMSADALREMEESETPIPESHTAHARDLRARFLAPLGVVGVITLQLYEEDELVETRECKNLITTAGLTALASALNWSSISDQAANLGINTPYSLAPAYGAVGTGTTPVTALDTALTNEIQRGTVSQASAANGQSVLSFFFGNTQAVGTISEAGLFAAASITPGSGILIDHVLISPALTKTNIQTMTMQVSFTLTSG</sequence>
<reference evidence="1 2" key="1">
    <citation type="submission" date="2019-03" db="EMBL/GenBank/DDBJ databases">
        <title>Whole genome sequence of Arthrobacter sp JH1-1.</title>
        <authorList>
            <person name="Trinh H.N."/>
        </authorList>
    </citation>
    <scope>NUCLEOTIDE SEQUENCE [LARGE SCALE GENOMIC DNA]</scope>
    <source>
        <strain evidence="1 2">JH1-1</strain>
    </source>
</reference>
<comment type="caution">
    <text evidence="1">The sequence shown here is derived from an EMBL/GenBank/DDBJ whole genome shotgun (WGS) entry which is preliminary data.</text>
</comment>
<dbReference type="RefSeq" id="WP_133203891.1">
    <property type="nucleotide sequence ID" value="NZ_SMRU01000009.1"/>
</dbReference>
<organism evidence="1 2">
    <name type="scientific">Arthrobacter terricola</name>
    <dbReference type="NCBI Taxonomy" id="2547396"/>
    <lineage>
        <taxon>Bacteria</taxon>
        <taxon>Bacillati</taxon>
        <taxon>Actinomycetota</taxon>
        <taxon>Actinomycetes</taxon>
        <taxon>Micrococcales</taxon>
        <taxon>Micrococcaceae</taxon>
        <taxon>Arthrobacter</taxon>
    </lineage>
</organism>
<proteinExistence type="predicted"/>